<evidence type="ECO:0000259" key="1">
    <source>
        <dbReference type="Pfam" id="PF22513"/>
    </source>
</evidence>
<dbReference type="InterPro" id="IPR010985">
    <property type="entry name" value="Ribbon_hlx_hlx"/>
</dbReference>
<sequence length="84" mass="9225">MHNAVMTVITIRDIPPEASEHLKEQAAARGQSLQQFLRSELIEISERSALEVRLAAVLDSLPHVSLPAEEIDAILADARAERDA</sequence>
<dbReference type="EMBL" id="CAFBPD010000309">
    <property type="protein sequence ID" value="CAB5024482.1"/>
    <property type="molecule type" value="Genomic_DNA"/>
</dbReference>
<organism evidence="2">
    <name type="scientific">freshwater metagenome</name>
    <dbReference type="NCBI Taxonomy" id="449393"/>
    <lineage>
        <taxon>unclassified sequences</taxon>
        <taxon>metagenomes</taxon>
        <taxon>ecological metagenomes</taxon>
    </lineage>
</organism>
<protein>
    <submittedName>
        <fullName evidence="2">Unannotated protein</fullName>
    </submittedName>
</protein>
<reference evidence="2" key="1">
    <citation type="submission" date="2020-05" db="EMBL/GenBank/DDBJ databases">
        <authorList>
            <person name="Chiriac C."/>
            <person name="Salcher M."/>
            <person name="Ghai R."/>
            <person name="Kavagutti S V."/>
        </authorList>
    </citation>
    <scope>NUCLEOTIDE SEQUENCE</scope>
</reference>
<evidence type="ECO:0000313" key="2">
    <source>
        <dbReference type="EMBL" id="CAB5024482.1"/>
    </source>
</evidence>
<feature type="domain" description="Antitoxin FitA-like ribbon-helix-helix" evidence="1">
    <location>
        <begin position="9"/>
        <end position="41"/>
    </location>
</feature>
<dbReference type="SUPFAM" id="SSF47598">
    <property type="entry name" value="Ribbon-helix-helix"/>
    <property type="match status" value="1"/>
</dbReference>
<dbReference type="Pfam" id="PF22513">
    <property type="entry name" value="FitA-like_RHH"/>
    <property type="match status" value="1"/>
</dbReference>
<dbReference type="AlphaFoldDB" id="A0A6J7R6Y7"/>
<name>A0A6J7R6Y7_9ZZZZ</name>
<dbReference type="InterPro" id="IPR053853">
    <property type="entry name" value="FitA-like_RHH"/>
</dbReference>
<dbReference type="GO" id="GO:0006355">
    <property type="term" value="P:regulation of DNA-templated transcription"/>
    <property type="evidence" value="ECO:0007669"/>
    <property type="project" value="InterPro"/>
</dbReference>
<gene>
    <name evidence="2" type="ORF">UFOPK4061_01587</name>
</gene>
<proteinExistence type="predicted"/>
<accession>A0A6J7R6Y7</accession>